<organism evidence="8 9">
    <name type="scientific">Hortaea werneckii EXF-2000</name>
    <dbReference type="NCBI Taxonomy" id="1157616"/>
    <lineage>
        <taxon>Eukaryota</taxon>
        <taxon>Fungi</taxon>
        <taxon>Dikarya</taxon>
        <taxon>Ascomycota</taxon>
        <taxon>Pezizomycotina</taxon>
        <taxon>Dothideomycetes</taxon>
        <taxon>Dothideomycetidae</taxon>
        <taxon>Mycosphaerellales</taxon>
        <taxon>Teratosphaeriaceae</taxon>
        <taxon>Hortaea</taxon>
    </lineage>
</organism>
<evidence type="ECO:0000259" key="7">
    <source>
        <dbReference type="Pfam" id="PF07732"/>
    </source>
</evidence>
<evidence type="ECO:0008006" key="10">
    <source>
        <dbReference type="Google" id="ProtNLM"/>
    </source>
</evidence>
<evidence type="ECO:0000256" key="1">
    <source>
        <dbReference type="ARBA" id="ARBA00006206"/>
    </source>
</evidence>
<dbReference type="InterPro" id="IPR011706">
    <property type="entry name" value="Cu-oxidase_C"/>
</dbReference>
<dbReference type="InterPro" id="IPR001117">
    <property type="entry name" value="Cu-oxidase_2nd"/>
</dbReference>
<name>A0A1Z5SU78_HORWE</name>
<dbReference type="InterPro" id="IPR011707">
    <property type="entry name" value="Cu-oxidase-like_N"/>
</dbReference>
<dbReference type="CDD" id="cd13901">
    <property type="entry name" value="CuRO_3_MaLCC_like"/>
    <property type="match status" value="1"/>
</dbReference>
<dbReference type="GO" id="GO:0004034">
    <property type="term" value="F:aldose 1-epimerase activity"/>
    <property type="evidence" value="ECO:0007669"/>
    <property type="project" value="TreeGrafter"/>
</dbReference>
<dbReference type="PANTHER" id="PTHR10091:SF6">
    <property type="entry name" value="1-EPIMERASE, PUTATIVE (AFU_ORTHOLOGUE AFUA_3G13240)-RELATED"/>
    <property type="match status" value="1"/>
</dbReference>
<dbReference type="GO" id="GO:0016491">
    <property type="term" value="F:oxidoreductase activity"/>
    <property type="evidence" value="ECO:0007669"/>
    <property type="project" value="InterPro"/>
</dbReference>
<dbReference type="VEuPathDB" id="FungiDB:BTJ68_11884"/>
<feature type="domain" description="Plastocyanin-like" evidence="6">
    <location>
        <begin position="327"/>
        <end position="482"/>
    </location>
</feature>
<dbReference type="GO" id="GO:0030246">
    <property type="term" value="F:carbohydrate binding"/>
    <property type="evidence" value="ECO:0007669"/>
    <property type="project" value="InterPro"/>
</dbReference>
<proteinExistence type="inferred from homology"/>
<dbReference type="Proteomes" id="UP000194280">
    <property type="component" value="Unassembled WGS sequence"/>
</dbReference>
<evidence type="ECO:0000256" key="3">
    <source>
        <dbReference type="ARBA" id="ARBA00023235"/>
    </source>
</evidence>
<dbReference type="EMBL" id="MUNK01000247">
    <property type="protein sequence ID" value="OTA24376.1"/>
    <property type="molecule type" value="Genomic_DNA"/>
</dbReference>
<feature type="domain" description="Plastocyanin-like" evidence="5">
    <location>
        <begin position="84"/>
        <end position="219"/>
    </location>
</feature>
<dbReference type="PANTHER" id="PTHR10091">
    <property type="entry name" value="ALDOSE-1-EPIMERASE"/>
    <property type="match status" value="1"/>
</dbReference>
<dbReference type="SUPFAM" id="SSF74650">
    <property type="entry name" value="Galactose mutarotase-like"/>
    <property type="match status" value="1"/>
</dbReference>
<evidence type="ECO:0000256" key="2">
    <source>
        <dbReference type="ARBA" id="ARBA00010609"/>
    </source>
</evidence>
<evidence type="ECO:0000313" key="9">
    <source>
        <dbReference type="Proteomes" id="UP000194280"/>
    </source>
</evidence>
<dbReference type="InterPro" id="IPR047215">
    <property type="entry name" value="Galactose_mutarotase-like"/>
</dbReference>
<dbReference type="InterPro" id="IPR011013">
    <property type="entry name" value="Gal_mutarotase_sf_dom"/>
</dbReference>
<evidence type="ECO:0000256" key="4">
    <source>
        <dbReference type="ARBA" id="ARBA00023277"/>
    </source>
</evidence>
<dbReference type="InterPro" id="IPR014718">
    <property type="entry name" value="GH-type_carb-bd"/>
</dbReference>
<keyword evidence="3" id="KW-0413">Isomerase</keyword>
<dbReference type="Pfam" id="PF07731">
    <property type="entry name" value="Cu-oxidase_2"/>
    <property type="match status" value="1"/>
</dbReference>
<keyword evidence="4" id="KW-0119">Carbohydrate metabolism</keyword>
<accession>A0A1Z5SU78</accession>
<dbReference type="SUPFAM" id="SSF49503">
    <property type="entry name" value="Cupredoxins"/>
    <property type="match status" value="3"/>
</dbReference>
<dbReference type="Gene3D" id="2.70.98.10">
    <property type="match status" value="1"/>
</dbReference>
<dbReference type="InParanoid" id="A0A1Z5SU78"/>
<comment type="caution">
    <text evidence="8">The sequence shown here is derived from an EMBL/GenBank/DDBJ whole genome shotgun (WGS) entry which is preliminary data.</text>
</comment>
<dbReference type="GO" id="GO:0033499">
    <property type="term" value="P:galactose catabolic process via UDP-galactose, Leloir pathway"/>
    <property type="evidence" value="ECO:0007669"/>
    <property type="project" value="TreeGrafter"/>
</dbReference>
<dbReference type="InterPro" id="IPR008183">
    <property type="entry name" value="Aldose_1/G6P_1-epimerase"/>
</dbReference>
<dbReference type="OrthoDB" id="2121828at2759"/>
<dbReference type="Gene3D" id="2.60.40.420">
    <property type="entry name" value="Cupredoxins - blue copper proteins"/>
    <property type="match status" value="4"/>
</dbReference>
<evidence type="ECO:0000259" key="6">
    <source>
        <dbReference type="Pfam" id="PF07731"/>
    </source>
</evidence>
<dbReference type="CDD" id="cd13880">
    <property type="entry name" value="CuRO_2_MaLCC_like"/>
    <property type="match status" value="1"/>
</dbReference>
<dbReference type="AlphaFoldDB" id="A0A1Z5SU78"/>
<dbReference type="Pfam" id="PF01263">
    <property type="entry name" value="Aldose_epim"/>
    <property type="match status" value="1"/>
</dbReference>
<dbReference type="FunFam" id="2.60.40.420:FF:000045">
    <property type="entry name" value="Laccase 2"/>
    <property type="match status" value="1"/>
</dbReference>
<comment type="similarity">
    <text evidence="2">Belongs to the multicopper oxidase family.</text>
</comment>
<dbReference type="GO" id="GO:0006006">
    <property type="term" value="P:glucose metabolic process"/>
    <property type="evidence" value="ECO:0007669"/>
    <property type="project" value="TreeGrafter"/>
</dbReference>
<dbReference type="CDD" id="cd09019">
    <property type="entry name" value="galactose_mutarotase_like"/>
    <property type="match status" value="1"/>
</dbReference>
<comment type="similarity">
    <text evidence="1">Belongs to the aldose epimerase family.</text>
</comment>
<dbReference type="Pfam" id="PF07732">
    <property type="entry name" value="Cu-oxidase_3"/>
    <property type="match status" value="1"/>
</dbReference>
<protein>
    <recommendedName>
        <fullName evidence="10">Plastocyanin-like domain-containing protein</fullName>
    </recommendedName>
</protein>
<dbReference type="GO" id="GO:0005507">
    <property type="term" value="F:copper ion binding"/>
    <property type="evidence" value="ECO:0007669"/>
    <property type="project" value="InterPro"/>
</dbReference>
<dbReference type="STRING" id="1157616.A0A1Z5SU78"/>
<dbReference type="InterPro" id="IPR008972">
    <property type="entry name" value="Cupredoxin"/>
</dbReference>
<reference evidence="8 9" key="1">
    <citation type="submission" date="2017-01" db="EMBL/GenBank/DDBJ databases">
        <title>The recent genome duplication of the halophilic yeast Hortaea werneckii: insights from long-read sequencing.</title>
        <authorList>
            <person name="Sinha S."/>
            <person name="Flibotte S."/>
            <person name="Neira M."/>
            <person name="Lenassi M."/>
            <person name="Gostincar C."/>
            <person name="Stajich J.E."/>
            <person name="Nislow C.E."/>
        </authorList>
    </citation>
    <scope>NUCLEOTIDE SEQUENCE [LARGE SCALE GENOMIC DNA]</scope>
    <source>
        <strain evidence="8 9">EXF-2000</strain>
    </source>
</reference>
<gene>
    <name evidence="8" type="ORF">BTJ68_11884</name>
</gene>
<evidence type="ECO:0000313" key="8">
    <source>
        <dbReference type="EMBL" id="OTA24376.1"/>
    </source>
</evidence>
<feature type="domain" description="Plastocyanin-like" evidence="7">
    <location>
        <begin position="44"/>
        <end position="74"/>
    </location>
</feature>
<keyword evidence="9" id="KW-1185">Reference proteome</keyword>
<sequence>MTRYYDWSVAKEKCSPDGVEIDCLLVNGEFPGPTIEANWGDIIEDLYGTSWWHSHYSSQYASGLVGPIVIHGPKNADYDFDLGPILVNDWYHEYYTEVTEALFAPLPEVNIPRSDNNLINGKNSFDCSKTSLPCEPNAPLASFNFTSGKSYRMRFINPSAAATEKITIDGHKFTVIANDFVPIHPYETDVLTLAVGQRSDVIVEATGEPTDSVWLRAYKPQVCWPSNGGDEVKAAIFYQDADHSQPPTSTAGPNAYNSNCNNDPLEQTQPYYPITPGEPSSTEVIPLEFKPNNTGPSINGSHLLWYMANRTFFVNYNDPMLLETKLGNLDFPYLRNAHNYGSNSSLRFVIENTGPQPHPMHVHGHNMFILAEGDCVSNMTVFGNEEGMSQEGNMTEYPKKRGLNVRSVEEIEKRADGQYGSCWDGHITNPDNPQRRDVQMLAAGRYIVVQWNQDNPGVWPFHCHIAWHLSAGFVWTVVERPDDVQKYAQIPSIMAQTFIPYGARLTNLFVKDKGGDYQDVAIGYDDGEQYLNDTLTDHTFFGAIVGRYANRIKNSTFEIDGETSNIVANEHDGLNTLHGGEIGYDQRNWTIASHTGNSITFTLYDAAYQGFPGDVLNVATYTLTDEPSLISRIVSIPFNEATPIMLSNHIYWNLGAFVDEQAVTVLNDTLYMPYADRVIDTDGILIPTGQINITNGTAYDFTKPGKQIGEDIQDAFCGTGCQGYDTAFILDRPRYATEDPELEVLQMWAPSTGIQMSLSTNEQGLQIYSCDGQDGTTPVKDSQQHLDDTTYLEQYGCVVIETQDWIDGINNPQWGRDQYQIFRPTSEPAINWSKYKFSVVDPECS</sequence>
<evidence type="ECO:0000259" key="5">
    <source>
        <dbReference type="Pfam" id="PF00394"/>
    </source>
</evidence>
<dbReference type="Pfam" id="PF00394">
    <property type="entry name" value="Cu-oxidase"/>
    <property type="match status" value="1"/>
</dbReference>